<dbReference type="AlphaFoldDB" id="A0A2V2YEU8"/>
<name>A0A2V2YEU8_9BACL</name>
<keyword evidence="2" id="KW-1185">Reference proteome</keyword>
<organism evidence="1 2">
    <name type="scientific">Paenibacillus cellulosilyticus</name>
    <dbReference type="NCBI Taxonomy" id="375489"/>
    <lineage>
        <taxon>Bacteria</taxon>
        <taxon>Bacillati</taxon>
        <taxon>Bacillota</taxon>
        <taxon>Bacilli</taxon>
        <taxon>Bacillales</taxon>
        <taxon>Paenibacillaceae</taxon>
        <taxon>Paenibacillus</taxon>
    </lineage>
</organism>
<sequence length="135" mass="15838">MILEYSNVRVLCKPKFERLEGWMPKYREIDDPGPWLVIFNPIMQRWIVSNEPAEHGMQAEAETIQLHGYGETLNAALFVVYEHQRSLGLERTILDELREVWSFENAMVIADGSEWDWDYDPKIIQNVLDRIEGEG</sequence>
<evidence type="ECO:0000313" key="1">
    <source>
        <dbReference type="EMBL" id="PWV90244.1"/>
    </source>
</evidence>
<evidence type="ECO:0000313" key="2">
    <source>
        <dbReference type="Proteomes" id="UP000246635"/>
    </source>
</evidence>
<accession>A0A2V2YEU8</accession>
<gene>
    <name evidence="1" type="ORF">DFQ01_14420</name>
</gene>
<reference evidence="1 2" key="1">
    <citation type="submission" date="2018-05" db="EMBL/GenBank/DDBJ databases">
        <title>Genomic Encyclopedia of Type Strains, Phase III (KMG-III): the genomes of soil and plant-associated and newly described type strains.</title>
        <authorList>
            <person name="Whitman W."/>
        </authorList>
    </citation>
    <scope>NUCLEOTIDE SEQUENCE [LARGE SCALE GENOMIC DNA]</scope>
    <source>
        <strain evidence="1 2">CECT 5696</strain>
    </source>
</reference>
<proteinExistence type="predicted"/>
<comment type="caution">
    <text evidence="1">The sequence shown here is derived from an EMBL/GenBank/DDBJ whole genome shotgun (WGS) entry which is preliminary data.</text>
</comment>
<dbReference type="Proteomes" id="UP000246635">
    <property type="component" value="Unassembled WGS sequence"/>
</dbReference>
<dbReference type="RefSeq" id="WP_110047445.1">
    <property type="nucleotide sequence ID" value="NZ_CP054610.1"/>
</dbReference>
<protein>
    <submittedName>
        <fullName evidence="1">Uncharacterized protein</fullName>
    </submittedName>
</protein>
<dbReference type="EMBL" id="QGTQ01000044">
    <property type="protein sequence ID" value="PWV90244.1"/>
    <property type="molecule type" value="Genomic_DNA"/>
</dbReference>